<dbReference type="GO" id="GO:0005886">
    <property type="term" value="C:plasma membrane"/>
    <property type="evidence" value="ECO:0007669"/>
    <property type="project" value="UniProtKB-SubCell"/>
</dbReference>
<dbReference type="SUPFAM" id="SSF55874">
    <property type="entry name" value="ATPase domain of HSP90 chaperone/DNA topoisomerase II/histidine kinase"/>
    <property type="match status" value="1"/>
</dbReference>
<reference evidence="14 15" key="1">
    <citation type="journal article" date="2011" name="PLoS Pathog.">
        <title>Dynamic evolution of pathogenicity revealed by sequencing and comparative genomics of 19 Pseudomonas syringae isolates.</title>
        <authorList>
            <person name="Baltrus D.A."/>
            <person name="Nishimura M.T."/>
            <person name="Romanchuk A."/>
            <person name="Chang J.H."/>
            <person name="Mukhtar M.S."/>
            <person name="Cherkis K."/>
            <person name="Roach J."/>
            <person name="Grant S.R."/>
            <person name="Jones C.D."/>
            <person name="Dangl J.L."/>
        </authorList>
    </citation>
    <scope>NUCLEOTIDE SEQUENCE [LARGE SCALE GENOMIC DNA]</scope>
    <source>
        <strain evidence="15">M301072PT</strain>
    </source>
</reference>
<dbReference type="GO" id="GO:0009927">
    <property type="term" value="F:histidine phosphotransfer kinase activity"/>
    <property type="evidence" value="ECO:0007669"/>
    <property type="project" value="TreeGrafter"/>
</dbReference>
<keyword evidence="5" id="KW-0732">Signal</keyword>
<dbReference type="InterPro" id="IPR001789">
    <property type="entry name" value="Sig_transdc_resp-reg_receiver"/>
</dbReference>
<feature type="domain" description="PAS" evidence="12">
    <location>
        <begin position="586"/>
        <end position="643"/>
    </location>
</feature>
<evidence type="ECO:0000259" key="11">
    <source>
        <dbReference type="PROSITE" id="PS50110"/>
    </source>
</evidence>
<dbReference type="InterPro" id="IPR036097">
    <property type="entry name" value="HisK_dim/P_sf"/>
</dbReference>
<dbReference type="SMART" id="SM00091">
    <property type="entry name" value="PAS"/>
    <property type="match status" value="1"/>
</dbReference>
<dbReference type="SUPFAM" id="SSF47384">
    <property type="entry name" value="Homodimeric domain of signal transducing histidine kinase"/>
    <property type="match status" value="1"/>
</dbReference>
<dbReference type="InterPro" id="IPR003661">
    <property type="entry name" value="HisK_dim/P_dom"/>
</dbReference>
<feature type="domain" description="Response regulatory" evidence="11">
    <location>
        <begin position="968"/>
        <end position="993"/>
    </location>
</feature>
<dbReference type="Pfam" id="PF00512">
    <property type="entry name" value="HisKA"/>
    <property type="match status" value="1"/>
</dbReference>
<evidence type="ECO:0000259" key="10">
    <source>
        <dbReference type="PROSITE" id="PS50109"/>
    </source>
</evidence>
<evidence type="ECO:0000256" key="5">
    <source>
        <dbReference type="ARBA" id="ARBA00022729"/>
    </source>
</evidence>
<comment type="caution">
    <text evidence="14">The sequence shown here is derived from an EMBL/GenBank/DDBJ whole genome shotgun (WGS) entry which is preliminary data.</text>
</comment>
<dbReference type="SMART" id="SM00062">
    <property type="entry name" value="PBPb"/>
    <property type="match status" value="2"/>
</dbReference>
<evidence type="ECO:0000313" key="15">
    <source>
        <dbReference type="Proteomes" id="UP000004471"/>
    </source>
</evidence>
<evidence type="ECO:0000256" key="3">
    <source>
        <dbReference type="ARBA" id="ARBA00022553"/>
    </source>
</evidence>
<keyword evidence="4" id="KW-0808">Transferase</keyword>
<evidence type="ECO:0000256" key="8">
    <source>
        <dbReference type="ARBA" id="ARBA00023012"/>
    </source>
</evidence>
<dbReference type="NCBIfam" id="TIGR00229">
    <property type="entry name" value="sensory_box"/>
    <property type="match status" value="1"/>
</dbReference>
<evidence type="ECO:0000259" key="12">
    <source>
        <dbReference type="PROSITE" id="PS50112"/>
    </source>
</evidence>
<dbReference type="InterPro" id="IPR001638">
    <property type="entry name" value="Solute-binding_3/MltF_N"/>
</dbReference>
<evidence type="ECO:0000256" key="7">
    <source>
        <dbReference type="ARBA" id="ARBA00022777"/>
    </source>
</evidence>
<dbReference type="InterPro" id="IPR035965">
    <property type="entry name" value="PAS-like_dom_sf"/>
</dbReference>
<dbReference type="PROSITE" id="PS50110">
    <property type="entry name" value="RESPONSE_REGULATORY"/>
    <property type="match status" value="1"/>
</dbReference>
<dbReference type="SUPFAM" id="SSF53850">
    <property type="entry name" value="Periplasmic binding protein-like II"/>
    <property type="match status" value="2"/>
</dbReference>
<accession>F3FDD6</accession>
<feature type="non-terminal residue" evidence="14">
    <location>
        <position position="993"/>
    </location>
</feature>
<dbReference type="AlphaFoldDB" id="F3FDD6"/>
<keyword evidence="6" id="KW-0547">Nucleotide-binding</keyword>
<dbReference type="EMBL" id="AEAH01000165">
    <property type="protein sequence ID" value="EGH28222.1"/>
    <property type="molecule type" value="Genomic_DNA"/>
</dbReference>
<sequence>MQSVVREAGSTSGCSAWRKVWVLLALIFTGAANAAQSLPFSLTAPFVVSADLALKDQDRAWLDQRKVLRVGIAIADYEPIDITSDRNRYQGISADYLGLVSDQLNLPVQVTGYAKRDEAIEALRGGKIDLLTSANGFERGVKGLSFSTEYMPDRSVVVGRGNDLSPPSNLAGKKVVLLDGYADSEVLHRVYPDSQIIIAPNLYSALEALSQGEVDVFIGNEVIVRAYTALRPYLGLHIKFESRLPPVGFSFAVRGDEQRLLTFINRALDSIAPSTSREVLGRWTMGLGADVEGQRIRLTSAERRWLLKHPSVTIATVQHPPYIYKDKNGHWVGLNADVLSRISRMTGLQFVHQELPSTQLSIDMLRAGQADMNTTLAENTERRRFLDFTYSFGGNSWMFVVRSDRSSYISLDSLTGKVLALPARHALEDLIRREHPLIQLRLVDTYDQARALVESGAADATIQNEVGAYLFPSGQLKVARSVEGQWSPDRFSVIKTQPELLGILNKALEEFPVAELRSIRLKWLGSALPQPSLWGGIPPWVFWVVSLALLIGLVSLTWSSRLKVQIRQRQRVQRQLNDQLAFKHALLDGIPNPIYVRDLKGRLISCNRSYEQSLGISFEQMNGRRLTDVNLIPRALAEQMHTDYLTLLENHQPVFSDRTIELPGKRMDVWQWTVPFFAADGQLQGLLGGWIDITERKQLEQQLQEAMRLADQANEAKSAFLASMSHEIRTPMGAIIGLLELECEQALRLGKIPSQGLQVAHRSATELVALIGESLDLARIEAGGMQLSLAVTSLQGLFDGVIELFSAQAGEKGVELRLEFSGQARGDYWLDPFRLRQVLHNVLGNALKFTRQGAVVVTLDVTHDSPESTRVRIGIQDSGEGIDPQRQQQVFQPFTQASDDTAAHYGGSGLGLSITRQLVELMKGDISLHSEPGKGTLVTIDLPLTRVSEPVLPADDVTDVLVDTRSLHLLVVDDMSANRLVLTRQLEFLGHQV</sequence>
<evidence type="ECO:0000259" key="13">
    <source>
        <dbReference type="PROSITE" id="PS50113"/>
    </source>
</evidence>
<dbReference type="PROSITE" id="PS50109">
    <property type="entry name" value="HIS_KIN"/>
    <property type="match status" value="1"/>
</dbReference>
<dbReference type="PROSITE" id="PS50112">
    <property type="entry name" value="PAS"/>
    <property type="match status" value="1"/>
</dbReference>
<dbReference type="PROSITE" id="PS50113">
    <property type="entry name" value="PAC"/>
    <property type="match status" value="1"/>
</dbReference>
<dbReference type="SMART" id="SM00387">
    <property type="entry name" value="HATPase_c"/>
    <property type="match status" value="1"/>
</dbReference>
<dbReference type="InterPro" id="IPR000700">
    <property type="entry name" value="PAS-assoc_C"/>
</dbReference>
<comment type="caution">
    <text evidence="9">Lacks conserved residue(s) required for the propagation of feature annotation.</text>
</comment>
<name>F3FDD6_PSESX</name>
<protein>
    <recommendedName>
        <fullName evidence="2">histidine kinase</fullName>
        <ecNumber evidence="2">2.7.13.3</ecNumber>
    </recommendedName>
</protein>
<dbReference type="HOGENOM" id="CLU_000445_37_3_6"/>
<dbReference type="InterPro" id="IPR013656">
    <property type="entry name" value="PAS_4"/>
</dbReference>
<dbReference type="PRINTS" id="PR00344">
    <property type="entry name" value="BCTRLSENSOR"/>
</dbReference>
<dbReference type="Pfam" id="PF08448">
    <property type="entry name" value="PAS_4"/>
    <property type="match status" value="1"/>
</dbReference>
<dbReference type="InterPro" id="IPR036890">
    <property type="entry name" value="HATPase_C_sf"/>
</dbReference>
<dbReference type="InterPro" id="IPR000014">
    <property type="entry name" value="PAS"/>
</dbReference>
<gene>
    <name evidence="14" type="ORF">PSYJA_04124</name>
</gene>
<comment type="catalytic activity">
    <reaction evidence="1">
        <text>ATP + protein L-histidine = ADP + protein N-phospho-L-histidine.</text>
        <dbReference type="EC" id="2.7.13.3"/>
    </reaction>
</comment>
<dbReference type="EC" id="2.7.13.3" evidence="2"/>
<dbReference type="InterPro" id="IPR049870">
    <property type="entry name" value="BvgS-like_periplasmic1"/>
</dbReference>
<keyword evidence="3" id="KW-0597">Phosphoprotein</keyword>
<dbReference type="GO" id="GO:0005524">
    <property type="term" value="F:ATP binding"/>
    <property type="evidence" value="ECO:0007669"/>
    <property type="project" value="UniProtKB-KW"/>
</dbReference>
<dbReference type="CDD" id="cd13707">
    <property type="entry name" value="PBP2_BvgS_D2"/>
    <property type="match status" value="1"/>
</dbReference>
<evidence type="ECO:0000256" key="2">
    <source>
        <dbReference type="ARBA" id="ARBA00012438"/>
    </source>
</evidence>
<feature type="domain" description="Histidine kinase" evidence="10">
    <location>
        <begin position="723"/>
        <end position="946"/>
    </location>
</feature>
<dbReference type="CDD" id="cd16922">
    <property type="entry name" value="HATPase_EvgS-ArcB-TorS-like"/>
    <property type="match status" value="1"/>
</dbReference>
<proteinExistence type="predicted"/>
<dbReference type="Gene3D" id="3.30.450.20">
    <property type="entry name" value="PAS domain"/>
    <property type="match status" value="1"/>
</dbReference>
<dbReference type="Proteomes" id="UP000004471">
    <property type="component" value="Unassembled WGS sequence"/>
</dbReference>
<evidence type="ECO:0000256" key="1">
    <source>
        <dbReference type="ARBA" id="ARBA00000085"/>
    </source>
</evidence>
<dbReference type="SMART" id="SM00388">
    <property type="entry name" value="HisKA"/>
    <property type="match status" value="1"/>
</dbReference>
<evidence type="ECO:0000313" key="14">
    <source>
        <dbReference type="EMBL" id="EGH28222.1"/>
    </source>
</evidence>
<dbReference type="FunFam" id="3.30.565.10:FF:000010">
    <property type="entry name" value="Sensor histidine kinase RcsC"/>
    <property type="match status" value="1"/>
</dbReference>
<dbReference type="Gene3D" id="3.40.190.10">
    <property type="entry name" value="Periplasmic binding protein-like II"/>
    <property type="match status" value="4"/>
</dbReference>
<feature type="domain" description="PAC" evidence="13">
    <location>
        <begin position="653"/>
        <end position="705"/>
    </location>
</feature>
<evidence type="ECO:0000256" key="9">
    <source>
        <dbReference type="PROSITE-ProRule" id="PRU00169"/>
    </source>
</evidence>
<dbReference type="Pfam" id="PF00497">
    <property type="entry name" value="SBP_bac_3"/>
    <property type="match status" value="2"/>
</dbReference>
<organism evidence="14 15">
    <name type="scientific">Pseudomonas syringae pv. japonica str. M301072</name>
    <dbReference type="NCBI Taxonomy" id="629262"/>
    <lineage>
        <taxon>Bacteria</taxon>
        <taxon>Pseudomonadati</taxon>
        <taxon>Pseudomonadota</taxon>
        <taxon>Gammaproteobacteria</taxon>
        <taxon>Pseudomonadales</taxon>
        <taxon>Pseudomonadaceae</taxon>
        <taxon>Pseudomonas</taxon>
        <taxon>Pseudomonas syringae</taxon>
    </lineage>
</organism>
<dbReference type="CDD" id="cd00130">
    <property type="entry name" value="PAS"/>
    <property type="match status" value="1"/>
</dbReference>
<dbReference type="Gene3D" id="3.30.565.10">
    <property type="entry name" value="Histidine kinase-like ATPase, C-terminal domain"/>
    <property type="match status" value="1"/>
</dbReference>
<keyword evidence="8" id="KW-0902">Two-component regulatory system</keyword>
<keyword evidence="7" id="KW-0418">Kinase</keyword>
<dbReference type="InterPro" id="IPR005467">
    <property type="entry name" value="His_kinase_dom"/>
</dbReference>
<dbReference type="InterPro" id="IPR003594">
    <property type="entry name" value="HATPase_dom"/>
</dbReference>
<dbReference type="InterPro" id="IPR049871">
    <property type="entry name" value="BvgS-like_periplasmic2"/>
</dbReference>
<dbReference type="Pfam" id="PF02518">
    <property type="entry name" value="HATPase_c"/>
    <property type="match status" value="1"/>
</dbReference>
<dbReference type="PANTHER" id="PTHR43047:SF72">
    <property type="entry name" value="OSMOSENSING HISTIDINE PROTEIN KINASE SLN1"/>
    <property type="match status" value="1"/>
</dbReference>
<dbReference type="CDD" id="cd00082">
    <property type="entry name" value="HisKA"/>
    <property type="match status" value="1"/>
</dbReference>
<dbReference type="SUPFAM" id="SSF55785">
    <property type="entry name" value="PYP-like sensor domain (PAS domain)"/>
    <property type="match status" value="1"/>
</dbReference>
<dbReference type="PANTHER" id="PTHR43047">
    <property type="entry name" value="TWO-COMPONENT HISTIDINE PROTEIN KINASE"/>
    <property type="match status" value="1"/>
</dbReference>
<dbReference type="InterPro" id="IPR004358">
    <property type="entry name" value="Sig_transdc_His_kin-like_C"/>
</dbReference>
<evidence type="ECO:0000256" key="6">
    <source>
        <dbReference type="ARBA" id="ARBA00022741"/>
    </source>
</evidence>
<evidence type="ECO:0000256" key="4">
    <source>
        <dbReference type="ARBA" id="ARBA00022679"/>
    </source>
</evidence>
<dbReference type="CDD" id="cd13705">
    <property type="entry name" value="PBP2_BvgS_D1"/>
    <property type="match status" value="1"/>
</dbReference>
<dbReference type="GO" id="GO:0000155">
    <property type="term" value="F:phosphorelay sensor kinase activity"/>
    <property type="evidence" value="ECO:0007669"/>
    <property type="project" value="InterPro"/>
</dbReference>
<dbReference type="Gene3D" id="1.10.287.130">
    <property type="match status" value="1"/>
</dbReference>